<dbReference type="Pfam" id="PF01408">
    <property type="entry name" value="GFO_IDH_MocA"/>
    <property type="match status" value="1"/>
</dbReference>
<sequence length="335" mass="37979">MTEQNDQVIRVAQIGVGYWGPNLLRNLMVNPQLIVKAVADLEEDRRVFVKTNYPTVTVESDPEAIIEDPDVDAVVIATPVSTHYDLAMRCVESGKHVLVEKPMATQVSQIEDIARVANNNNLVAMVGHTFLFNQAVRYVKDLIDRGELGDIRYIYSQRVNLGRIRNDVDAMWNLAPHDVSIIQYWLGDIEPTSIHRVGMDYVQKGINDVVFLNVIYPNDVMAHIHVSWLDPHKVRKITVVGSRKMVVYDDMAENKIAIFDKGIDPLAVLGDNMDFDDPSVTQFNHRSGDVVFPRVSWKEPLKEEIAHFASCIIHEEKCITDTQHALRVVDILSRT</sequence>
<dbReference type="AlphaFoldDB" id="A0A382GRE1"/>
<evidence type="ECO:0000259" key="2">
    <source>
        <dbReference type="Pfam" id="PF22725"/>
    </source>
</evidence>
<reference evidence="3" key="1">
    <citation type="submission" date="2018-05" db="EMBL/GenBank/DDBJ databases">
        <authorList>
            <person name="Lanie J.A."/>
            <person name="Ng W.-L."/>
            <person name="Kazmierczak K.M."/>
            <person name="Andrzejewski T.M."/>
            <person name="Davidsen T.M."/>
            <person name="Wayne K.J."/>
            <person name="Tettelin H."/>
            <person name="Glass J.I."/>
            <person name="Rusch D."/>
            <person name="Podicherti R."/>
            <person name="Tsui H.-C.T."/>
            <person name="Winkler M.E."/>
        </authorList>
    </citation>
    <scope>NUCLEOTIDE SEQUENCE</scope>
</reference>
<evidence type="ECO:0000313" key="3">
    <source>
        <dbReference type="EMBL" id="SVB77549.1"/>
    </source>
</evidence>
<name>A0A382GRE1_9ZZZZ</name>
<dbReference type="InterPro" id="IPR055170">
    <property type="entry name" value="GFO_IDH_MocA-like_dom"/>
</dbReference>
<dbReference type="InterPro" id="IPR036291">
    <property type="entry name" value="NAD(P)-bd_dom_sf"/>
</dbReference>
<protein>
    <submittedName>
        <fullName evidence="3">Uncharacterized protein</fullName>
    </submittedName>
</protein>
<dbReference type="EMBL" id="UINC01056932">
    <property type="protein sequence ID" value="SVB77549.1"/>
    <property type="molecule type" value="Genomic_DNA"/>
</dbReference>
<dbReference type="SUPFAM" id="SSF51735">
    <property type="entry name" value="NAD(P)-binding Rossmann-fold domains"/>
    <property type="match status" value="1"/>
</dbReference>
<dbReference type="InterPro" id="IPR000683">
    <property type="entry name" value="Gfo/Idh/MocA-like_OxRdtase_N"/>
</dbReference>
<dbReference type="Gene3D" id="3.40.50.720">
    <property type="entry name" value="NAD(P)-binding Rossmann-like Domain"/>
    <property type="match status" value="1"/>
</dbReference>
<dbReference type="GO" id="GO:0000166">
    <property type="term" value="F:nucleotide binding"/>
    <property type="evidence" value="ECO:0007669"/>
    <property type="project" value="InterPro"/>
</dbReference>
<evidence type="ECO:0000259" key="1">
    <source>
        <dbReference type="Pfam" id="PF01408"/>
    </source>
</evidence>
<dbReference type="Pfam" id="PF22725">
    <property type="entry name" value="GFO_IDH_MocA_C3"/>
    <property type="match status" value="1"/>
</dbReference>
<dbReference type="SUPFAM" id="SSF55347">
    <property type="entry name" value="Glyceraldehyde-3-phosphate dehydrogenase-like, C-terminal domain"/>
    <property type="match status" value="1"/>
</dbReference>
<proteinExistence type="predicted"/>
<dbReference type="PANTHER" id="PTHR43377:SF6">
    <property type="entry name" value="GFO_IDH_MOCA-LIKE OXIDOREDUCTASE N-TERMINAL DOMAIN-CONTAINING PROTEIN"/>
    <property type="match status" value="1"/>
</dbReference>
<dbReference type="PANTHER" id="PTHR43377">
    <property type="entry name" value="BILIVERDIN REDUCTASE A"/>
    <property type="match status" value="1"/>
</dbReference>
<dbReference type="InterPro" id="IPR051450">
    <property type="entry name" value="Gfo/Idh/MocA_Oxidoreductases"/>
</dbReference>
<gene>
    <name evidence="3" type="ORF">METZ01_LOCUS230403</name>
</gene>
<organism evidence="3">
    <name type="scientific">marine metagenome</name>
    <dbReference type="NCBI Taxonomy" id="408172"/>
    <lineage>
        <taxon>unclassified sequences</taxon>
        <taxon>metagenomes</taxon>
        <taxon>ecological metagenomes</taxon>
    </lineage>
</organism>
<feature type="domain" description="GFO/IDH/MocA-like oxidoreductase" evidence="2">
    <location>
        <begin position="136"/>
        <end position="246"/>
    </location>
</feature>
<feature type="domain" description="Gfo/Idh/MocA-like oxidoreductase N-terminal" evidence="1">
    <location>
        <begin position="9"/>
        <end position="128"/>
    </location>
</feature>
<accession>A0A382GRE1</accession>
<dbReference type="Gene3D" id="3.30.360.10">
    <property type="entry name" value="Dihydrodipicolinate Reductase, domain 2"/>
    <property type="match status" value="1"/>
</dbReference>